<proteinExistence type="predicted"/>
<protein>
    <recommendedName>
        <fullName evidence="3">Reverse transcriptase domain-containing protein</fullName>
    </recommendedName>
</protein>
<sequence length="293" mass="32619">MFIQLHDLDFILEPIYPEYIPLEDEHILSAEEQPLPLVVSPTVESLGYVVESDPKQDPEEYEDDETKDGPVDYPIDGGDNGDDDDGNSSGDDADDKDEDEEDEKEEEEEHLAPANSAVIIPTDEFVAAPEGIEPVIPPPSTNTATTGARIIMHGPSCITITTTTTTSTQAIIVDRRDDIPETKMLPRKSTLDAEARRRGIREVGYGIRDTWWVNLLIEDKIAYQETIQIVEDEAYATGEAWAHSIRLSQAVYSELQTHQERIMAPVTRQGLSTLPNNTNPNNMTLESIQAMIN</sequence>
<organism evidence="2">
    <name type="scientific">Tanacetum cinerariifolium</name>
    <name type="common">Dalmatian daisy</name>
    <name type="synonym">Chrysanthemum cinerariifolium</name>
    <dbReference type="NCBI Taxonomy" id="118510"/>
    <lineage>
        <taxon>Eukaryota</taxon>
        <taxon>Viridiplantae</taxon>
        <taxon>Streptophyta</taxon>
        <taxon>Embryophyta</taxon>
        <taxon>Tracheophyta</taxon>
        <taxon>Spermatophyta</taxon>
        <taxon>Magnoliopsida</taxon>
        <taxon>eudicotyledons</taxon>
        <taxon>Gunneridae</taxon>
        <taxon>Pentapetalae</taxon>
        <taxon>asterids</taxon>
        <taxon>campanulids</taxon>
        <taxon>Asterales</taxon>
        <taxon>Asteraceae</taxon>
        <taxon>Asteroideae</taxon>
        <taxon>Anthemideae</taxon>
        <taxon>Anthemidinae</taxon>
        <taxon>Tanacetum</taxon>
    </lineage>
</organism>
<evidence type="ECO:0000256" key="1">
    <source>
        <dbReference type="SAM" id="MobiDB-lite"/>
    </source>
</evidence>
<feature type="region of interest" description="Disordered" evidence="1">
    <location>
        <begin position="49"/>
        <end position="120"/>
    </location>
</feature>
<name>A0A699LAN4_TANCI</name>
<reference evidence="2" key="1">
    <citation type="journal article" date="2019" name="Sci. Rep.">
        <title>Draft genome of Tanacetum cinerariifolium, the natural source of mosquito coil.</title>
        <authorList>
            <person name="Yamashiro T."/>
            <person name="Shiraishi A."/>
            <person name="Satake H."/>
            <person name="Nakayama K."/>
        </authorList>
    </citation>
    <scope>NUCLEOTIDE SEQUENCE</scope>
</reference>
<feature type="compositionally biased region" description="Acidic residues" evidence="1">
    <location>
        <begin position="79"/>
        <end position="109"/>
    </location>
</feature>
<evidence type="ECO:0008006" key="3">
    <source>
        <dbReference type="Google" id="ProtNLM"/>
    </source>
</evidence>
<dbReference type="EMBL" id="BKCJ010590781">
    <property type="protein sequence ID" value="GFB27474.1"/>
    <property type="molecule type" value="Genomic_DNA"/>
</dbReference>
<evidence type="ECO:0000313" key="2">
    <source>
        <dbReference type="EMBL" id="GFB27474.1"/>
    </source>
</evidence>
<dbReference type="AlphaFoldDB" id="A0A699LAN4"/>
<comment type="caution">
    <text evidence="2">The sequence shown here is derived from an EMBL/GenBank/DDBJ whole genome shotgun (WGS) entry which is preliminary data.</text>
</comment>
<accession>A0A699LAN4</accession>
<gene>
    <name evidence="2" type="ORF">Tci_699445</name>
</gene>